<evidence type="ECO:0000313" key="2">
    <source>
        <dbReference type="Proteomes" id="UP001610334"/>
    </source>
</evidence>
<accession>A0ABR4GUE0</accession>
<comment type="caution">
    <text evidence="1">The sequence shown here is derived from an EMBL/GenBank/DDBJ whole genome shotgun (WGS) entry which is preliminary data.</text>
</comment>
<proteinExistence type="predicted"/>
<sequence>MNIYLNVMTRAELRRLRATQLATFCPIPWGGLKIGSVNNGLPIATDQVWLGGVLANCQAQTASAKLRRTSPEYEWQTSSWFHKKFISSALRSQFIHTSNHIPELPIAKAQISKDKKSMIHEKRRQQMQMQVVTYETKLREETKIRLTLGIGTGFDETCGGQRIAGY</sequence>
<gene>
    <name evidence="1" type="ORF">BJX63DRAFT_100892</name>
</gene>
<reference evidence="1 2" key="1">
    <citation type="submission" date="2024-07" db="EMBL/GenBank/DDBJ databases">
        <title>Section-level genome sequencing and comparative genomics of Aspergillus sections Usti and Cavernicolus.</title>
        <authorList>
            <consortium name="Lawrence Berkeley National Laboratory"/>
            <person name="Nybo J.L."/>
            <person name="Vesth T.C."/>
            <person name="Theobald S."/>
            <person name="Frisvad J.C."/>
            <person name="Larsen T.O."/>
            <person name="Kjaerboelling I."/>
            <person name="Rothschild-Mancinelli K."/>
            <person name="Lyhne E.K."/>
            <person name="Kogle M.E."/>
            <person name="Barry K."/>
            <person name="Clum A."/>
            <person name="Na H."/>
            <person name="Ledsgaard L."/>
            <person name="Lin J."/>
            <person name="Lipzen A."/>
            <person name="Kuo A."/>
            <person name="Riley R."/>
            <person name="Mondo S."/>
            <person name="Labutti K."/>
            <person name="Haridas S."/>
            <person name="Pangalinan J."/>
            <person name="Salamov A.A."/>
            <person name="Simmons B.A."/>
            <person name="Magnuson J.K."/>
            <person name="Chen J."/>
            <person name="Drula E."/>
            <person name="Henrissat B."/>
            <person name="Wiebenga A."/>
            <person name="Lubbers R.J."/>
            <person name="Gomes A.C."/>
            <person name="Makela M.R."/>
            <person name="Stajich J."/>
            <person name="Grigoriev I.V."/>
            <person name="Mortensen U.H."/>
            <person name="De Vries R.P."/>
            <person name="Baker S.E."/>
            <person name="Andersen M.R."/>
        </authorList>
    </citation>
    <scope>NUCLEOTIDE SEQUENCE [LARGE SCALE GENOMIC DNA]</scope>
    <source>
        <strain evidence="1 2">CBS 588.65</strain>
    </source>
</reference>
<organism evidence="1 2">
    <name type="scientific">Aspergillus granulosus</name>
    <dbReference type="NCBI Taxonomy" id="176169"/>
    <lineage>
        <taxon>Eukaryota</taxon>
        <taxon>Fungi</taxon>
        <taxon>Dikarya</taxon>
        <taxon>Ascomycota</taxon>
        <taxon>Pezizomycotina</taxon>
        <taxon>Eurotiomycetes</taxon>
        <taxon>Eurotiomycetidae</taxon>
        <taxon>Eurotiales</taxon>
        <taxon>Aspergillaceae</taxon>
        <taxon>Aspergillus</taxon>
        <taxon>Aspergillus subgen. Nidulantes</taxon>
    </lineage>
</organism>
<dbReference type="EMBL" id="JBFXLT010000168">
    <property type="protein sequence ID" value="KAL2802691.1"/>
    <property type="molecule type" value="Genomic_DNA"/>
</dbReference>
<dbReference type="Proteomes" id="UP001610334">
    <property type="component" value="Unassembled WGS sequence"/>
</dbReference>
<keyword evidence="2" id="KW-1185">Reference proteome</keyword>
<name>A0ABR4GUE0_9EURO</name>
<protein>
    <submittedName>
        <fullName evidence="1">Uncharacterized protein</fullName>
    </submittedName>
</protein>
<evidence type="ECO:0000313" key="1">
    <source>
        <dbReference type="EMBL" id="KAL2802691.1"/>
    </source>
</evidence>